<evidence type="ECO:0000313" key="10">
    <source>
        <dbReference type="Proteomes" id="UP000781958"/>
    </source>
</evidence>
<feature type="transmembrane region" description="Helical" evidence="7">
    <location>
        <begin position="66"/>
        <end position="89"/>
    </location>
</feature>
<dbReference type="Gene3D" id="1.10.3720.10">
    <property type="entry name" value="MetI-like"/>
    <property type="match status" value="1"/>
</dbReference>
<sequence>MNSDHLLDRVDQPAETANAKPRRRRRRLEEVGTPVMLLLQAAVGVAFLVLWQLLSGRLISEFLISTPLAILGRLWGWIVAGSIFPHLWATVEATLLGFAIGSVLGVLGGVWLGLSPFLSRLLNPYIWAFNALPKVALAPLFILWLGLGIGSKVALAAALVVFLVFVNTFAGVREVDNDLVDVLRLMKATRRQILAKVVLPSATSWIFTGLKTALPYALIGTIMGEMIASSRGLGYLIQRSGSEFDTAGVFAALTVIAALAVVFNEAVNLVQSRLEGWKVVSR</sequence>
<reference evidence="9 10" key="1">
    <citation type="submission" date="2021-03" db="EMBL/GenBank/DDBJ databases">
        <title>Genomic Encyclopedia of Type Strains, Phase III (KMG-III): the genomes of soil and plant-associated and newly described type strains.</title>
        <authorList>
            <person name="Whitman W."/>
        </authorList>
    </citation>
    <scope>NUCLEOTIDE SEQUENCE [LARGE SCALE GENOMIC DNA]</scope>
    <source>
        <strain evidence="9 10">IMMIB AFH-6</strain>
    </source>
</reference>
<feature type="transmembrane region" description="Helical" evidence="7">
    <location>
        <begin position="35"/>
        <end position="54"/>
    </location>
</feature>
<dbReference type="PANTHER" id="PTHR30151:SF20">
    <property type="entry name" value="ABC TRANSPORTER PERMEASE PROTEIN HI_0355-RELATED"/>
    <property type="match status" value="1"/>
</dbReference>
<feature type="transmembrane region" description="Helical" evidence="7">
    <location>
        <begin position="95"/>
        <end position="114"/>
    </location>
</feature>
<evidence type="ECO:0000256" key="2">
    <source>
        <dbReference type="ARBA" id="ARBA00022448"/>
    </source>
</evidence>
<dbReference type="InterPro" id="IPR000515">
    <property type="entry name" value="MetI-like"/>
</dbReference>
<dbReference type="SUPFAM" id="SSF161098">
    <property type="entry name" value="MetI-like"/>
    <property type="match status" value="1"/>
</dbReference>
<comment type="similarity">
    <text evidence="7">Belongs to the binding-protein-dependent transport system permease family.</text>
</comment>
<protein>
    <submittedName>
        <fullName evidence="9">NitT/TauT family transport system permease protein</fullName>
    </submittedName>
</protein>
<feature type="transmembrane region" description="Helical" evidence="7">
    <location>
        <begin position="244"/>
        <end position="263"/>
    </location>
</feature>
<comment type="subcellular location">
    <subcellularLocation>
        <location evidence="1 7">Cell membrane</location>
        <topology evidence="1 7">Multi-pass membrane protein</topology>
    </subcellularLocation>
</comment>
<name>A0ABS4SL08_9PROT</name>
<dbReference type="PROSITE" id="PS50928">
    <property type="entry name" value="ABC_TM1"/>
    <property type="match status" value="1"/>
</dbReference>
<feature type="transmembrane region" description="Helical" evidence="7">
    <location>
        <begin position="126"/>
        <end position="147"/>
    </location>
</feature>
<feature type="transmembrane region" description="Helical" evidence="7">
    <location>
        <begin position="216"/>
        <end position="237"/>
    </location>
</feature>
<feature type="transmembrane region" description="Helical" evidence="7">
    <location>
        <begin position="153"/>
        <end position="172"/>
    </location>
</feature>
<evidence type="ECO:0000313" key="9">
    <source>
        <dbReference type="EMBL" id="MBP2293229.1"/>
    </source>
</evidence>
<dbReference type="InterPro" id="IPR035906">
    <property type="entry name" value="MetI-like_sf"/>
</dbReference>
<dbReference type="Pfam" id="PF00528">
    <property type="entry name" value="BPD_transp_1"/>
    <property type="match status" value="1"/>
</dbReference>
<dbReference type="PANTHER" id="PTHR30151">
    <property type="entry name" value="ALKANE SULFONATE ABC TRANSPORTER-RELATED, MEMBRANE SUBUNIT"/>
    <property type="match status" value="1"/>
</dbReference>
<evidence type="ECO:0000259" key="8">
    <source>
        <dbReference type="PROSITE" id="PS50928"/>
    </source>
</evidence>
<evidence type="ECO:0000256" key="3">
    <source>
        <dbReference type="ARBA" id="ARBA00022475"/>
    </source>
</evidence>
<evidence type="ECO:0000256" key="4">
    <source>
        <dbReference type="ARBA" id="ARBA00022692"/>
    </source>
</evidence>
<keyword evidence="6 7" id="KW-0472">Membrane</keyword>
<keyword evidence="4 7" id="KW-0812">Transmembrane</keyword>
<accession>A0ABS4SL08</accession>
<dbReference type="RefSeq" id="WP_209767122.1">
    <property type="nucleotide sequence ID" value="NZ_JAGINP010000010.1"/>
</dbReference>
<dbReference type="CDD" id="cd06261">
    <property type="entry name" value="TM_PBP2"/>
    <property type="match status" value="1"/>
</dbReference>
<proteinExistence type="inferred from homology"/>
<feature type="domain" description="ABC transmembrane type-1" evidence="8">
    <location>
        <begin position="87"/>
        <end position="271"/>
    </location>
</feature>
<dbReference type="Proteomes" id="UP000781958">
    <property type="component" value="Unassembled WGS sequence"/>
</dbReference>
<keyword evidence="3" id="KW-1003">Cell membrane</keyword>
<evidence type="ECO:0000256" key="7">
    <source>
        <dbReference type="RuleBase" id="RU363032"/>
    </source>
</evidence>
<keyword evidence="5 7" id="KW-1133">Transmembrane helix</keyword>
<gene>
    <name evidence="9" type="ORF">J2851_003012</name>
</gene>
<comment type="caution">
    <text evidence="9">The sequence shown here is derived from an EMBL/GenBank/DDBJ whole genome shotgun (WGS) entry which is preliminary data.</text>
</comment>
<evidence type="ECO:0000256" key="6">
    <source>
        <dbReference type="ARBA" id="ARBA00023136"/>
    </source>
</evidence>
<dbReference type="EMBL" id="JAGINP010000010">
    <property type="protein sequence ID" value="MBP2293229.1"/>
    <property type="molecule type" value="Genomic_DNA"/>
</dbReference>
<keyword evidence="10" id="KW-1185">Reference proteome</keyword>
<evidence type="ECO:0000256" key="1">
    <source>
        <dbReference type="ARBA" id="ARBA00004651"/>
    </source>
</evidence>
<organism evidence="9 10">
    <name type="scientific">Azospirillum rugosum</name>
    <dbReference type="NCBI Taxonomy" id="416170"/>
    <lineage>
        <taxon>Bacteria</taxon>
        <taxon>Pseudomonadati</taxon>
        <taxon>Pseudomonadota</taxon>
        <taxon>Alphaproteobacteria</taxon>
        <taxon>Rhodospirillales</taxon>
        <taxon>Azospirillaceae</taxon>
        <taxon>Azospirillum</taxon>
    </lineage>
</organism>
<evidence type="ECO:0000256" key="5">
    <source>
        <dbReference type="ARBA" id="ARBA00022989"/>
    </source>
</evidence>
<keyword evidence="2 7" id="KW-0813">Transport</keyword>